<dbReference type="Proteomes" id="UP001165190">
    <property type="component" value="Unassembled WGS sequence"/>
</dbReference>
<dbReference type="OrthoDB" id="1002013at2759"/>
<dbReference type="InterPro" id="IPR000477">
    <property type="entry name" value="RT_dom"/>
</dbReference>
<dbReference type="CDD" id="cd01647">
    <property type="entry name" value="RT_LTR"/>
    <property type="match status" value="1"/>
</dbReference>
<protein>
    <recommendedName>
        <fullName evidence="1">Reverse transcriptase domain-containing protein</fullName>
    </recommendedName>
</protein>
<dbReference type="InterPro" id="IPR043128">
    <property type="entry name" value="Rev_trsase/Diguanyl_cyclase"/>
</dbReference>
<dbReference type="Pfam" id="PF00078">
    <property type="entry name" value="RVT_1"/>
    <property type="match status" value="1"/>
</dbReference>
<dbReference type="AlphaFoldDB" id="A0A9W7MNN0"/>
<feature type="domain" description="Reverse transcriptase" evidence="1">
    <location>
        <begin position="1"/>
        <end position="82"/>
    </location>
</feature>
<dbReference type="Gene3D" id="3.30.70.270">
    <property type="match status" value="2"/>
</dbReference>
<evidence type="ECO:0000313" key="3">
    <source>
        <dbReference type="Proteomes" id="UP001165190"/>
    </source>
</evidence>
<dbReference type="EMBL" id="BSYR01000038">
    <property type="protein sequence ID" value="GMJ03926.1"/>
    <property type="molecule type" value="Genomic_DNA"/>
</dbReference>
<proteinExistence type="predicted"/>
<dbReference type="FunFam" id="3.30.70.270:FF:000020">
    <property type="entry name" value="Transposon Tf2-6 polyprotein-like Protein"/>
    <property type="match status" value="1"/>
</dbReference>
<organism evidence="2 3">
    <name type="scientific">Hibiscus trionum</name>
    <name type="common">Flower of an hour</name>
    <dbReference type="NCBI Taxonomy" id="183268"/>
    <lineage>
        <taxon>Eukaryota</taxon>
        <taxon>Viridiplantae</taxon>
        <taxon>Streptophyta</taxon>
        <taxon>Embryophyta</taxon>
        <taxon>Tracheophyta</taxon>
        <taxon>Spermatophyta</taxon>
        <taxon>Magnoliopsida</taxon>
        <taxon>eudicotyledons</taxon>
        <taxon>Gunneridae</taxon>
        <taxon>Pentapetalae</taxon>
        <taxon>rosids</taxon>
        <taxon>malvids</taxon>
        <taxon>Malvales</taxon>
        <taxon>Malvaceae</taxon>
        <taxon>Malvoideae</taxon>
        <taxon>Hibiscus</taxon>
    </lineage>
</organism>
<dbReference type="PANTHER" id="PTHR33064:SF37">
    <property type="entry name" value="RIBONUCLEASE H"/>
    <property type="match status" value="1"/>
</dbReference>
<dbReference type="Pfam" id="PF17919">
    <property type="entry name" value="RT_RNaseH_2"/>
    <property type="match status" value="1"/>
</dbReference>
<dbReference type="SUPFAM" id="SSF56672">
    <property type="entry name" value="DNA/RNA polymerases"/>
    <property type="match status" value="1"/>
</dbReference>
<evidence type="ECO:0000259" key="1">
    <source>
        <dbReference type="PROSITE" id="PS50878"/>
    </source>
</evidence>
<dbReference type="InterPro" id="IPR043502">
    <property type="entry name" value="DNA/RNA_pol_sf"/>
</dbReference>
<dbReference type="PROSITE" id="PS50878">
    <property type="entry name" value="RT_POL"/>
    <property type="match status" value="1"/>
</dbReference>
<dbReference type="FunFam" id="3.30.70.270:FF:000003">
    <property type="entry name" value="Transposon Ty3-G Gag-Pol polyprotein"/>
    <property type="match status" value="1"/>
</dbReference>
<sequence length="201" mass="23082">MPFGLTNAPSTFQATMNEMLRSFLQKIVLVFLDDILIYINDWQDHLQHVKQVLQTLRENGFVAKRSKYTFGQEAVEYLRHVVSRDGLAVGPTKVFAIRAWLIPTNVRGVRGFLGLAGYYRKFIRSFTTIAAPLSDLLRQWEKFTWTAEMRRAFEELEECLCTTPVLSLPDFSKEFIVETDASSVGIEAVLHQGRHLIAFYS</sequence>
<reference evidence="2" key="1">
    <citation type="submission" date="2023-05" db="EMBL/GenBank/DDBJ databases">
        <title>Genome and transcriptome analyses reveal genes involved in the formation of fine ridges on petal epidermal cells in Hibiscus trionum.</title>
        <authorList>
            <person name="Koshimizu S."/>
            <person name="Masuda S."/>
            <person name="Ishii T."/>
            <person name="Shirasu K."/>
            <person name="Hoshino A."/>
            <person name="Arita M."/>
        </authorList>
    </citation>
    <scope>NUCLEOTIDE SEQUENCE</scope>
    <source>
        <strain evidence="2">Hamamatsu line</strain>
    </source>
</reference>
<comment type="caution">
    <text evidence="2">The sequence shown here is derived from an EMBL/GenBank/DDBJ whole genome shotgun (WGS) entry which is preliminary data.</text>
</comment>
<name>A0A9W7MNN0_HIBTR</name>
<accession>A0A9W7MNN0</accession>
<dbReference type="PANTHER" id="PTHR33064">
    <property type="entry name" value="POL PROTEIN"/>
    <property type="match status" value="1"/>
</dbReference>
<gene>
    <name evidence="2" type="ORF">HRI_004061800</name>
</gene>
<keyword evidence="3" id="KW-1185">Reference proteome</keyword>
<dbReference type="InterPro" id="IPR041577">
    <property type="entry name" value="RT_RNaseH_2"/>
</dbReference>
<dbReference type="InterPro" id="IPR051320">
    <property type="entry name" value="Viral_Replic_Matur_Polypro"/>
</dbReference>
<evidence type="ECO:0000313" key="2">
    <source>
        <dbReference type="EMBL" id="GMJ03926.1"/>
    </source>
</evidence>